<keyword evidence="1" id="KW-0472">Membrane</keyword>
<evidence type="ECO:0008006" key="5">
    <source>
        <dbReference type="Google" id="ProtNLM"/>
    </source>
</evidence>
<feature type="chain" id="PRO_5009119056" description="PEP-CTERM protein-sorting domain-containing protein" evidence="2">
    <location>
        <begin position="25"/>
        <end position="230"/>
    </location>
</feature>
<keyword evidence="1" id="KW-1133">Transmembrane helix</keyword>
<keyword evidence="2" id="KW-0732">Signal</keyword>
<name>A0A1E2UNS1_9GAMM</name>
<organism evidence="3 4">
    <name type="scientific">Candidatus Thiodiazotropha endoloripes</name>
    <dbReference type="NCBI Taxonomy" id="1818881"/>
    <lineage>
        <taxon>Bacteria</taxon>
        <taxon>Pseudomonadati</taxon>
        <taxon>Pseudomonadota</taxon>
        <taxon>Gammaproteobacteria</taxon>
        <taxon>Chromatiales</taxon>
        <taxon>Sedimenticolaceae</taxon>
        <taxon>Candidatus Thiodiazotropha</taxon>
    </lineage>
</organism>
<evidence type="ECO:0000313" key="3">
    <source>
        <dbReference type="EMBL" id="ODB96194.1"/>
    </source>
</evidence>
<dbReference type="Proteomes" id="UP000094849">
    <property type="component" value="Unassembled WGS sequence"/>
</dbReference>
<gene>
    <name evidence="3" type="ORF">A3196_05090</name>
</gene>
<sequence>MKLHSSIGMAALTIAALQSAPAYPAVMGSLVFTEPTATVAANEIIDVWVTLTLEESSDPLSYDRSSPPFYGWQEADFPTDANGAPFASYERAVLYTTRTCSDTFTLNCGDAGSQYSFSVPTANAWFTFDGTMNPGDRADFLLYQLIPDADGAEPGIYELHTAGLGLSVQGWDGSGNSIVEELFGFRTTCMDASCTFSREVAPIPIPAAMWLFGSALLGLVGFTRHREGVG</sequence>
<dbReference type="EMBL" id="LVJZ01000003">
    <property type="protein sequence ID" value="ODB96194.1"/>
    <property type="molecule type" value="Genomic_DNA"/>
</dbReference>
<protein>
    <recommendedName>
        <fullName evidence="5">PEP-CTERM protein-sorting domain-containing protein</fullName>
    </recommendedName>
</protein>
<keyword evidence="4" id="KW-1185">Reference proteome</keyword>
<proteinExistence type="predicted"/>
<comment type="caution">
    <text evidence="3">The sequence shown here is derived from an EMBL/GenBank/DDBJ whole genome shotgun (WGS) entry which is preliminary data.</text>
</comment>
<evidence type="ECO:0000256" key="1">
    <source>
        <dbReference type="SAM" id="Phobius"/>
    </source>
</evidence>
<evidence type="ECO:0000313" key="4">
    <source>
        <dbReference type="Proteomes" id="UP000094849"/>
    </source>
</evidence>
<reference evidence="3 4" key="1">
    <citation type="submission" date="2016-03" db="EMBL/GenBank/DDBJ databases">
        <title>Chemosynthetic sulphur-oxidizing symbionts of marine invertebrate animals are capable of nitrogen fixation.</title>
        <authorList>
            <person name="Petersen J.M."/>
            <person name="Kemper A."/>
            <person name="Gruber-Vodicka H."/>
            <person name="Cardini U."/>
            <person name="Geest Mvander."/>
            <person name="Kleiner M."/>
            <person name="Bulgheresi S."/>
            <person name="Fussmann M."/>
            <person name="Herbold C."/>
            <person name="Seah B.K.B."/>
            <person name="Antony C.Paul."/>
            <person name="Liu D."/>
            <person name="Belitz A."/>
            <person name="Weber M."/>
        </authorList>
    </citation>
    <scope>NUCLEOTIDE SEQUENCE [LARGE SCALE GENOMIC DNA]</scope>
    <source>
        <strain evidence="3">G_D</strain>
    </source>
</reference>
<dbReference type="AlphaFoldDB" id="A0A1E2UNS1"/>
<dbReference type="RefSeq" id="WP_069024202.1">
    <property type="nucleotide sequence ID" value="NZ_LVJZ01000003.1"/>
</dbReference>
<accession>A0A1E2UNS1</accession>
<keyword evidence="1" id="KW-0812">Transmembrane</keyword>
<feature type="transmembrane region" description="Helical" evidence="1">
    <location>
        <begin position="203"/>
        <end position="222"/>
    </location>
</feature>
<feature type="signal peptide" evidence="2">
    <location>
        <begin position="1"/>
        <end position="24"/>
    </location>
</feature>
<evidence type="ECO:0000256" key="2">
    <source>
        <dbReference type="SAM" id="SignalP"/>
    </source>
</evidence>